<dbReference type="RefSeq" id="WP_071904243.1">
    <property type="nucleotide sequence ID" value="NZ_MPIN01000017.1"/>
</dbReference>
<gene>
    <name evidence="1" type="ORF">BON30_42150</name>
</gene>
<organism evidence="1 2">
    <name type="scientific">Cystobacter ferrugineus</name>
    <dbReference type="NCBI Taxonomy" id="83449"/>
    <lineage>
        <taxon>Bacteria</taxon>
        <taxon>Pseudomonadati</taxon>
        <taxon>Myxococcota</taxon>
        <taxon>Myxococcia</taxon>
        <taxon>Myxococcales</taxon>
        <taxon>Cystobacterineae</taxon>
        <taxon>Archangiaceae</taxon>
        <taxon>Cystobacter</taxon>
    </lineage>
</organism>
<dbReference type="Proteomes" id="UP000182229">
    <property type="component" value="Unassembled WGS sequence"/>
</dbReference>
<dbReference type="AlphaFoldDB" id="A0A1L9AXM1"/>
<proteinExistence type="predicted"/>
<evidence type="ECO:0000313" key="2">
    <source>
        <dbReference type="Proteomes" id="UP000182229"/>
    </source>
</evidence>
<evidence type="ECO:0000313" key="1">
    <source>
        <dbReference type="EMBL" id="OJH34761.1"/>
    </source>
</evidence>
<dbReference type="EMBL" id="MPIN01000017">
    <property type="protein sequence ID" value="OJH34761.1"/>
    <property type="molecule type" value="Genomic_DNA"/>
</dbReference>
<accession>A0A1L9AXM1</accession>
<keyword evidence="2" id="KW-1185">Reference proteome</keyword>
<sequence>MGLFGALVVAMAVQAGPVEVKAAPVFNPSLCAKKRVDSCGCHHVYGVRHCHSKRQSGHCEGLVKADDASQRGASQVDDFLSTLPGTAAHEHEDTVTL</sequence>
<dbReference type="OrthoDB" id="5516582at2"/>
<reference evidence="2" key="1">
    <citation type="submission" date="2016-11" db="EMBL/GenBank/DDBJ databases">
        <authorList>
            <person name="Shukria A."/>
            <person name="Stevens D.C."/>
        </authorList>
    </citation>
    <scope>NUCLEOTIDE SEQUENCE [LARGE SCALE GENOMIC DNA]</scope>
    <source>
        <strain evidence="2">Cbfe23</strain>
    </source>
</reference>
<reference evidence="1 2" key="2">
    <citation type="submission" date="2016-12" db="EMBL/GenBank/DDBJ databases">
        <title>Draft Genome Sequence of Cystobacter ferrugineus Strain Cbfe23.</title>
        <authorList>
            <person name="Akbar S."/>
            <person name="Dowd S.E."/>
            <person name="Stevens D.C."/>
        </authorList>
    </citation>
    <scope>NUCLEOTIDE SEQUENCE [LARGE SCALE GENOMIC DNA]</scope>
    <source>
        <strain evidence="1 2">Cbfe23</strain>
    </source>
</reference>
<protein>
    <submittedName>
        <fullName evidence="1">Uncharacterized protein</fullName>
    </submittedName>
</protein>
<comment type="caution">
    <text evidence="1">The sequence shown here is derived from an EMBL/GenBank/DDBJ whole genome shotgun (WGS) entry which is preliminary data.</text>
</comment>
<dbReference type="STRING" id="83449.BON30_42150"/>
<name>A0A1L9AXM1_9BACT</name>